<gene>
    <name evidence="1" type="ORF">F2Q69_00005803</name>
</gene>
<organism evidence="1 2">
    <name type="scientific">Brassica cretica</name>
    <name type="common">Mustard</name>
    <dbReference type="NCBI Taxonomy" id="69181"/>
    <lineage>
        <taxon>Eukaryota</taxon>
        <taxon>Viridiplantae</taxon>
        <taxon>Streptophyta</taxon>
        <taxon>Embryophyta</taxon>
        <taxon>Tracheophyta</taxon>
        <taxon>Spermatophyta</taxon>
        <taxon>Magnoliopsida</taxon>
        <taxon>eudicotyledons</taxon>
        <taxon>Gunneridae</taxon>
        <taxon>Pentapetalae</taxon>
        <taxon>rosids</taxon>
        <taxon>malvids</taxon>
        <taxon>Brassicales</taxon>
        <taxon>Brassicaceae</taxon>
        <taxon>Brassiceae</taxon>
        <taxon>Brassica</taxon>
    </lineage>
</organism>
<protein>
    <submittedName>
        <fullName evidence="1">Uncharacterized protein</fullName>
    </submittedName>
</protein>
<dbReference type="Proteomes" id="UP000712600">
    <property type="component" value="Unassembled WGS sequence"/>
</dbReference>
<evidence type="ECO:0000313" key="1">
    <source>
        <dbReference type="EMBL" id="KAF3512872.1"/>
    </source>
</evidence>
<dbReference type="AlphaFoldDB" id="A0A8S9PHD6"/>
<dbReference type="EMBL" id="QGKX02001521">
    <property type="protein sequence ID" value="KAF3512872.1"/>
    <property type="molecule type" value="Genomic_DNA"/>
</dbReference>
<proteinExistence type="predicted"/>
<comment type="caution">
    <text evidence="1">The sequence shown here is derived from an EMBL/GenBank/DDBJ whole genome shotgun (WGS) entry which is preliminary data.</text>
</comment>
<sequence length="92" mass="9741">MPSIVGYTNAIGQYTINTKPGKNNTRSGCYEMSWGLGLFIETATNQLQVGGSPCVASHGSGRMRGSTLCSTWLAACPGHMQDATTPPRCQDT</sequence>
<accession>A0A8S9PHD6</accession>
<reference evidence="1" key="1">
    <citation type="submission" date="2019-12" db="EMBL/GenBank/DDBJ databases">
        <title>Genome sequencing and annotation of Brassica cretica.</title>
        <authorList>
            <person name="Studholme D.J."/>
            <person name="Sarris P."/>
        </authorList>
    </citation>
    <scope>NUCLEOTIDE SEQUENCE</scope>
    <source>
        <strain evidence="1">PFS-109/04</strain>
        <tissue evidence="1">Leaf</tissue>
    </source>
</reference>
<evidence type="ECO:0000313" key="2">
    <source>
        <dbReference type="Proteomes" id="UP000712600"/>
    </source>
</evidence>
<name>A0A8S9PHD6_BRACR</name>